<dbReference type="Proteomes" id="UP000299102">
    <property type="component" value="Unassembled WGS sequence"/>
</dbReference>
<protein>
    <submittedName>
        <fullName evidence="1">Uncharacterized protein</fullName>
    </submittedName>
</protein>
<evidence type="ECO:0000313" key="2">
    <source>
        <dbReference type="Proteomes" id="UP000299102"/>
    </source>
</evidence>
<name>A0A4C1V4M6_EUMVA</name>
<comment type="caution">
    <text evidence="1">The sequence shown here is derived from an EMBL/GenBank/DDBJ whole genome shotgun (WGS) entry which is preliminary data.</text>
</comment>
<gene>
    <name evidence="1" type="ORF">EVAR_5180_1</name>
</gene>
<dbReference type="EMBL" id="BGZK01000271">
    <property type="protein sequence ID" value="GBP33227.1"/>
    <property type="molecule type" value="Genomic_DNA"/>
</dbReference>
<organism evidence="1 2">
    <name type="scientific">Eumeta variegata</name>
    <name type="common">Bagworm moth</name>
    <name type="synonym">Eumeta japonica</name>
    <dbReference type="NCBI Taxonomy" id="151549"/>
    <lineage>
        <taxon>Eukaryota</taxon>
        <taxon>Metazoa</taxon>
        <taxon>Ecdysozoa</taxon>
        <taxon>Arthropoda</taxon>
        <taxon>Hexapoda</taxon>
        <taxon>Insecta</taxon>
        <taxon>Pterygota</taxon>
        <taxon>Neoptera</taxon>
        <taxon>Endopterygota</taxon>
        <taxon>Lepidoptera</taxon>
        <taxon>Glossata</taxon>
        <taxon>Ditrysia</taxon>
        <taxon>Tineoidea</taxon>
        <taxon>Psychidae</taxon>
        <taxon>Oiketicinae</taxon>
        <taxon>Eumeta</taxon>
    </lineage>
</organism>
<evidence type="ECO:0000313" key="1">
    <source>
        <dbReference type="EMBL" id="GBP33227.1"/>
    </source>
</evidence>
<dbReference type="AlphaFoldDB" id="A0A4C1V4M6"/>
<sequence length="95" mass="10748">MYLFGGVFHPEAANLEILLKWDTANLLTQLAGKKRSLARITIIHQVRLLFERLKPGGSRTRNIGIDQRMSDGITGMAWNAETYQNYVGNSVLYSH</sequence>
<accession>A0A4C1V4M6</accession>
<reference evidence="1 2" key="1">
    <citation type="journal article" date="2019" name="Commun. Biol.">
        <title>The bagworm genome reveals a unique fibroin gene that provides high tensile strength.</title>
        <authorList>
            <person name="Kono N."/>
            <person name="Nakamura H."/>
            <person name="Ohtoshi R."/>
            <person name="Tomita M."/>
            <person name="Numata K."/>
            <person name="Arakawa K."/>
        </authorList>
    </citation>
    <scope>NUCLEOTIDE SEQUENCE [LARGE SCALE GENOMIC DNA]</scope>
</reference>
<proteinExistence type="predicted"/>
<keyword evidence="2" id="KW-1185">Reference proteome</keyword>